<gene>
    <name evidence="3" type="ORF">G7Y89_g3702</name>
</gene>
<dbReference type="OrthoDB" id="674604at2759"/>
<dbReference type="AlphaFoldDB" id="A0A8H4W5P7"/>
<sequence>MLTTSHRSSSAARENWAGFVQQILEKAQGQLKAGTLVSRPEVIRVSQRPRDIDIPRDHRTLHLDTDEDDLLDTLKTSKKASKRLESIFKDVAPAGETPRLGRYQAAVRGQGKDRVEVVLLELLKGANELVEDELVEATAEQAKALCDVVEDLEVMEPSAPEDGKARFFYSGSGDQTNNTSTGTQNINKGCGNQNMAKTIRIGK</sequence>
<evidence type="ECO:0000259" key="2">
    <source>
        <dbReference type="Pfam" id="PF17107"/>
    </source>
</evidence>
<evidence type="ECO:0000313" key="3">
    <source>
        <dbReference type="EMBL" id="KAF4634406.1"/>
    </source>
</evidence>
<accession>A0A8H4W5P7</accession>
<keyword evidence="4" id="KW-1185">Reference proteome</keyword>
<evidence type="ECO:0000313" key="4">
    <source>
        <dbReference type="Proteomes" id="UP000566819"/>
    </source>
</evidence>
<feature type="domain" description="NACHT-NTPase sigma" evidence="1">
    <location>
        <begin position="166"/>
        <end position="198"/>
    </location>
</feature>
<dbReference type="Pfam" id="PF17106">
    <property type="entry name" value="NACHT_sigma"/>
    <property type="match status" value="1"/>
</dbReference>
<dbReference type="InterPro" id="IPR031352">
    <property type="entry name" value="SesA"/>
</dbReference>
<reference evidence="3 4" key="1">
    <citation type="submission" date="2020-03" db="EMBL/GenBank/DDBJ databases">
        <title>Draft Genome Sequence of Cudoniella acicularis.</title>
        <authorList>
            <person name="Buettner E."/>
            <person name="Kellner H."/>
        </authorList>
    </citation>
    <scope>NUCLEOTIDE SEQUENCE [LARGE SCALE GENOMIC DNA]</scope>
    <source>
        <strain evidence="3 4">DSM 108380</strain>
    </source>
</reference>
<dbReference type="EMBL" id="JAAMPI010000187">
    <property type="protein sequence ID" value="KAF4634406.1"/>
    <property type="molecule type" value="Genomic_DNA"/>
</dbReference>
<feature type="domain" description="NACHT-NTPase and P-loop NTPases N-terminal" evidence="2">
    <location>
        <begin position="59"/>
        <end position="129"/>
    </location>
</feature>
<organism evidence="3 4">
    <name type="scientific">Cudoniella acicularis</name>
    <dbReference type="NCBI Taxonomy" id="354080"/>
    <lineage>
        <taxon>Eukaryota</taxon>
        <taxon>Fungi</taxon>
        <taxon>Dikarya</taxon>
        <taxon>Ascomycota</taxon>
        <taxon>Pezizomycotina</taxon>
        <taxon>Leotiomycetes</taxon>
        <taxon>Helotiales</taxon>
        <taxon>Tricladiaceae</taxon>
        <taxon>Cudoniella</taxon>
    </lineage>
</organism>
<proteinExistence type="predicted"/>
<comment type="caution">
    <text evidence="3">The sequence shown here is derived from an EMBL/GenBank/DDBJ whole genome shotgun (WGS) entry which is preliminary data.</text>
</comment>
<protein>
    <submittedName>
        <fullName evidence="3">Uncharacterized protein</fullName>
    </submittedName>
</protein>
<evidence type="ECO:0000259" key="1">
    <source>
        <dbReference type="Pfam" id="PF17106"/>
    </source>
</evidence>
<dbReference type="Proteomes" id="UP000566819">
    <property type="component" value="Unassembled WGS sequence"/>
</dbReference>
<dbReference type="InterPro" id="IPR031353">
    <property type="entry name" value="NACHT_sigma"/>
</dbReference>
<dbReference type="Pfam" id="PF17107">
    <property type="entry name" value="SesA"/>
    <property type="match status" value="1"/>
</dbReference>
<name>A0A8H4W5P7_9HELO</name>